<comment type="caution">
    <text evidence="2">The sequence shown here is derived from an EMBL/GenBank/DDBJ whole genome shotgun (WGS) entry which is preliminary data.</text>
</comment>
<dbReference type="GeneID" id="82192066"/>
<proteinExistence type="predicted"/>
<evidence type="ECO:0000313" key="2">
    <source>
        <dbReference type="EMBL" id="EOS50262.1"/>
    </source>
</evidence>
<feature type="region of interest" description="Disordered" evidence="1">
    <location>
        <begin position="19"/>
        <end position="42"/>
    </location>
</feature>
<dbReference type="EMBL" id="ASSY01000009">
    <property type="protein sequence ID" value="EOS50262.1"/>
    <property type="molecule type" value="Genomic_DNA"/>
</dbReference>
<dbReference type="RefSeq" id="WP_016310075.1">
    <property type="nucleotide sequence ID" value="NZ_KE159646.1"/>
</dbReference>
<sequence>MGDVAEAFNAYERSLATISGDTAAEKPNKPVPQRGVRMAKGH</sequence>
<dbReference type="Proteomes" id="UP000014204">
    <property type="component" value="Unassembled WGS sequence"/>
</dbReference>
<evidence type="ECO:0000256" key="1">
    <source>
        <dbReference type="SAM" id="MobiDB-lite"/>
    </source>
</evidence>
<keyword evidence="3" id="KW-1185">Reference proteome</keyword>
<gene>
    <name evidence="2" type="ORF">C811_01887</name>
</gene>
<evidence type="ECO:0000313" key="3">
    <source>
        <dbReference type="Proteomes" id="UP000014204"/>
    </source>
</evidence>
<accession>R9L3E1</accession>
<dbReference type="AlphaFoldDB" id="R9L3E1"/>
<dbReference type="STRING" id="1235794.C811_01887"/>
<name>R9L3E1_9ACTN</name>
<dbReference type="eggNOG" id="COG3177">
    <property type="taxonomic scope" value="Bacteria"/>
</dbReference>
<organism evidence="2 3">
    <name type="scientific">Adlercreutzia caecimuris B7</name>
    <dbReference type="NCBI Taxonomy" id="1235794"/>
    <lineage>
        <taxon>Bacteria</taxon>
        <taxon>Bacillati</taxon>
        <taxon>Actinomycetota</taxon>
        <taxon>Coriobacteriia</taxon>
        <taxon>Eggerthellales</taxon>
        <taxon>Eggerthellaceae</taxon>
        <taxon>Adlercreutzia</taxon>
    </lineage>
</organism>
<protein>
    <submittedName>
        <fullName evidence="2">Uncharacterized protein</fullName>
    </submittedName>
</protein>
<dbReference type="HOGENOM" id="CLU_3250869_0_0_11"/>
<reference evidence="2 3" key="1">
    <citation type="submission" date="2013-04" db="EMBL/GenBank/DDBJ databases">
        <title>The Genome Sequence of Enterorhabdus caecimuris B7.</title>
        <authorList>
            <consortium name="The Broad Institute Genomics Platform"/>
            <consortium name="The Broad Institute Genome Sequencing Center for Infectious Disease"/>
            <person name="Earl A."/>
            <person name="Xavier R."/>
            <person name="Elson C."/>
            <person name="Duck W."/>
            <person name="Walker B."/>
            <person name="Young S."/>
            <person name="Zeng Q."/>
            <person name="Gargeya S."/>
            <person name="Fitzgerald M."/>
            <person name="Haas B."/>
            <person name="Abouelleil A."/>
            <person name="Allen A.W."/>
            <person name="Alvarado L."/>
            <person name="Arachchi H.M."/>
            <person name="Berlin A.M."/>
            <person name="Chapman S.B."/>
            <person name="Gainer-Dewar J."/>
            <person name="Goldberg J."/>
            <person name="Griggs A."/>
            <person name="Gujja S."/>
            <person name="Hansen M."/>
            <person name="Howarth C."/>
            <person name="Imamovic A."/>
            <person name="Ireland A."/>
            <person name="Larimer J."/>
            <person name="McCowan C."/>
            <person name="Murphy C."/>
            <person name="Pearson M."/>
            <person name="Poon T.W."/>
            <person name="Priest M."/>
            <person name="Roberts A."/>
            <person name="Saif S."/>
            <person name="Shea T."/>
            <person name="Sisk P."/>
            <person name="Sykes S."/>
            <person name="Wortman J."/>
            <person name="Nusbaum C."/>
            <person name="Birren B."/>
        </authorList>
    </citation>
    <scope>NUCLEOTIDE SEQUENCE [LARGE SCALE GENOMIC DNA]</scope>
    <source>
        <strain evidence="2 3">B7</strain>
    </source>
</reference>